<keyword evidence="7" id="KW-0472">Membrane</keyword>
<dbReference type="EMBL" id="LR778301">
    <property type="protein sequence ID" value="CAB1367736.1"/>
    <property type="molecule type" value="Genomic_DNA"/>
</dbReference>
<dbReference type="Pfam" id="PF04093">
    <property type="entry name" value="MreD"/>
    <property type="match status" value="1"/>
</dbReference>
<evidence type="ECO:0000256" key="1">
    <source>
        <dbReference type="ARBA" id="ARBA00004651"/>
    </source>
</evidence>
<evidence type="ECO:0000256" key="7">
    <source>
        <dbReference type="ARBA" id="ARBA00023136"/>
    </source>
</evidence>
<sequence>MQPTHTSNRILLPVRPWFIVLTLALAIFINMIPFGRMPGIPDWVMLVLTFWCIHQPFKVGMGWAFFLGLIMDVVDGSVMGQHALAYVPLAYVAGGLSRRILWFPLMEQALHVLPMLLGAQLIMLVARMLAGGAFPGLAWFLSIVVGTILWYPMTYLLLLPQYRPVERDENRPI</sequence>
<dbReference type="InterPro" id="IPR026034">
    <property type="entry name" value="MreD_proteobac"/>
</dbReference>
<dbReference type="AlphaFoldDB" id="A0A6S6XPD9"/>
<proteinExistence type="inferred from homology"/>
<evidence type="ECO:0000256" key="2">
    <source>
        <dbReference type="ARBA" id="ARBA00007776"/>
    </source>
</evidence>
<organism evidence="8 9">
    <name type="scientific">Denitratisoma oestradiolicum</name>
    <dbReference type="NCBI Taxonomy" id="311182"/>
    <lineage>
        <taxon>Bacteria</taxon>
        <taxon>Pseudomonadati</taxon>
        <taxon>Pseudomonadota</taxon>
        <taxon>Betaproteobacteria</taxon>
        <taxon>Nitrosomonadales</taxon>
        <taxon>Sterolibacteriaceae</taxon>
        <taxon>Denitratisoma</taxon>
    </lineage>
</organism>
<keyword evidence="5" id="KW-0133">Cell shape</keyword>
<gene>
    <name evidence="8" type="ORF">DENOEST_0571</name>
</gene>
<keyword evidence="9" id="KW-1185">Reference proteome</keyword>
<reference evidence="8 9" key="1">
    <citation type="submission" date="2020-03" db="EMBL/GenBank/DDBJ databases">
        <authorList>
            <consortium name="Genoscope - CEA"/>
            <person name="William W."/>
        </authorList>
    </citation>
    <scope>NUCLEOTIDE SEQUENCE [LARGE SCALE GENOMIC DNA]</scope>
    <source>
        <strain evidence="9">DSM 16959</strain>
    </source>
</reference>
<dbReference type="RefSeq" id="WP_145769879.1">
    <property type="nucleotide sequence ID" value="NZ_LR778301.1"/>
</dbReference>
<evidence type="ECO:0000313" key="9">
    <source>
        <dbReference type="Proteomes" id="UP000515733"/>
    </source>
</evidence>
<dbReference type="GO" id="GO:0005886">
    <property type="term" value="C:plasma membrane"/>
    <property type="evidence" value="ECO:0007669"/>
    <property type="project" value="UniProtKB-SubCell"/>
</dbReference>
<evidence type="ECO:0000256" key="3">
    <source>
        <dbReference type="ARBA" id="ARBA00022475"/>
    </source>
</evidence>
<keyword evidence="4" id="KW-0812">Transmembrane</keyword>
<evidence type="ECO:0000256" key="5">
    <source>
        <dbReference type="ARBA" id="ARBA00022960"/>
    </source>
</evidence>
<dbReference type="InterPro" id="IPR007227">
    <property type="entry name" value="Cell_shape_determining_MreD"/>
</dbReference>
<keyword evidence="3" id="KW-1003">Cell membrane</keyword>
<comment type="subcellular location">
    <subcellularLocation>
        <location evidence="1">Cell membrane</location>
        <topology evidence="1">Multi-pass membrane protein</topology>
    </subcellularLocation>
</comment>
<dbReference type="PANTHER" id="PTHR37484:SF1">
    <property type="entry name" value="ROD SHAPE-DETERMINING PROTEIN MRED"/>
    <property type="match status" value="1"/>
</dbReference>
<protein>
    <submittedName>
        <fullName evidence="8">Rod shape-determining protein MreD</fullName>
    </submittedName>
</protein>
<dbReference type="PANTHER" id="PTHR37484">
    <property type="entry name" value="ROD SHAPE-DETERMINING PROTEIN MRED"/>
    <property type="match status" value="1"/>
</dbReference>
<comment type="similarity">
    <text evidence="2">Belongs to the MreD family.</text>
</comment>
<evidence type="ECO:0000256" key="4">
    <source>
        <dbReference type="ARBA" id="ARBA00022692"/>
    </source>
</evidence>
<evidence type="ECO:0000313" key="8">
    <source>
        <dbReference type="EMBL" id="CAB1367736.1"/>
    </source>
</evidence>
<dbReference type="NCBIfam" id="TIGR03426">
    <property type="entry name" value="shape_MreD"/>
    <property type="match status" value="1"/>
</dbReference>
<dbReference type="KEGG" id="doe:DENOEST_0571"/>
<name>A0A6S6XPD9_9PROT</name>
<evidence type="ECO:0000256" key="6">
    <source>
        <dbReference type="ARBA" id="ARBA00022989"/>
    </source>
</evidence>
<dbReference type="OrthoDB" id="5297408at2"/>
<accession>A0A6S6XPD9</accession>
<keyword evidence="6" id="KW-1133">Transmembrane helix</keyword>
<dbReference type="GO" id="GO:0008360">
    <property type="term" value="P:regulation of cell shape"/>
    <property type="evidence" value="ECO:0007669"/>
    <property type="project" value="UniProtKB-KW"/>
</dbReference>
<dbReference type="PIRSF" id="PIRSF018472">
    <property type="entry name" value="MreD_proteobac"/>
    <property type="match status" value="1"/>
</dbReference>
<dbReference type="Proteomes" id="UP000515733">
    <property type="component" value="Chromosome"/>
</dbReference>